<feature type="transmembrane region" description="Helical" evidence="1">
    <location>
        <begin position="36"/>
        <end position="60"/>
    </location>
</feature>
<dbReference type="AlphaFoldDB" id="A0A7K1Y3A3"/>
<gene>
    <name evidence="2" type="ORF">GS398_20640</name>
</gene>
<keyword evidence="1" id="KW-1133">Transmembrane helix</keyword>
<protein>
    <submittedName>
        <fullName evidence="2">Uncharacterized protein</fullName>
    </submittedName>
</protein>
<sequence length="208" mass="23950">MKIQILKFLTISFIVALPITVIGIYLVAFIRGEIDLQMVPVVFSSAVTTIGILFGSLTYFNNRESSERAQIEKYYSVLTSDINDAIYDGKRGVEAYFAFNIKTGFDNNVLDNLNLVITSFEIYEGLIKENGIIGGKFKSINLKRLYLLYYSKVLWPLHSFVEAHGKAFIEREHDDSRITLDSSFFEILSHIRDLQDFHFLRNREPRSL</sequence>
<reference evidence="2 3" key="1">
    <citation type="submission" date="2019-11" db="EMBL/GenBank/DDBJ databases">
        <title>Pedobacter sp. HMF7056 Genome sequencing and assembly.</title>
        <authorList>
            <person name="Kang H."/>
            <person name="Kim H."/>
            <person name="Joh K."/>
        </authorList>
    </citation>
    <scope>NUCLEOTIDE SEQUENCE [LARGE SCALE GENOMIC DNA]</scope>
    <source>
        <strain evidence="2 3">HMF7056</strain>
    </source>
</reference>
<accession>A0A7K1Y3A3</accession>
<evidence type="ECO:0000256" key="1">
    <source>
        <dbReference type="SAM" id="Phobius"/>
    </source>
</evidence>
<name>A0A7K1Y3A3_9SPHI</name>
<organism evidence="2 3">
    <name type="scientific">Hufsiella ginkgonis</name>
    <dbReference type="NCBI Taxonomy" id="2695274"/>
    <lineage>
        <taxon>Bacteria</taxon>
        <taxon>Pseudomonadati</taxon>
        <taxon>Bacteroidota</taxon>
        <taxon>Sphingobacteriia</taxon>
        <taxon>Sphingobacteriales</taxon>
        <taxon>Sphingobacteriaceae</taxon>
        <taxon>Hufsiella</taxon>
    </lineage>
</organism>
<dbReference type="RefSeq" id="WP_160908736.1">
    <property type="nucleotide sequence ID" value="NZ_WVHS01000006.1"/>
</dbReference>
<comment type="caution">
    <text evidence="2">The sequence shown here is derived from an EMBL/GenBank/DDBJ whole genome shotgun (WGS) entry which is preliminary data.</text>
</comment>
<proteinExistence type="predicted"/>
<dbReference type="Proteomes" id="UP000451233">
    <property type="component" value="Unassembled WGS sequence"/>
</dbReference>
<feature type="transmembrane region" description="Helical" evidence="1">
    <location>
        <begin position="7"/>
        <end position="30"/>
    </location>
</feature>
<keyword evidence="1" id="KW-0812">Transmembrane</keyword>
<keyword evidence="1" id="KW-0472">Membrane</keyword>
<evidence type="ECO:0000313" key="3">
    <source>
        <dbReference type="Proteomes" id="UP000451233"/>
    </source>
</evidence>
<keyword evidence="3" id="KW-1185">Reference proteome</keyword>
<dbReference type="EMBL" id="WVHS01000006">
    <property type="protein sequence ID" value="MXV17722.1"/>
    <property type="molecule type" value="Genomic_DNA"/>
</dbReference>
<evidence type="ECO:0000313" key="2">
    <source>
        <dbReference type="EMBL" id="MXV17722.1"/>
    </source>
</evidence>